<feature type="domain" description="Acyclic terpene utilisation N-terminal" evidence="1">
    <location>
        <begin position="64"/>
        <end position="390"/>
    </location>
</feature>
<comment type="caution">
    <text evidence="2">The sequence shown here is derived from an EMBL/GenBank/DDBJ whole genome shotgun (WGS) entry which is preliminary data.</text>
</comment>
<evidence type="ECO:0000313" key="3">
    <source>
        <dbReference type="Proteomes" id="UP000746649"/>
    </source>
</evidence>
<dbReference type="RefSeq" id="WP_200033748.1">
    <property type="nucleotide sequence ID" value="NZ_JADWND010000002.1"/>
</dbReference>
<dbReference type="Proteomes" id="UP000746649">
    <property type="component" value="Unassembled WGS sequence"/>
</dbReference>
<accession>A0ABS0ZNR0</accession>
<sequence>MARTFKILSPTAILGYGFPEDSFRKAMEASPDLIAVDAGSSDPGPHYLGAGKPFTDRAGVKRDLRYMIVAGVKNNIPVVIGTAGGSGAAPHLEWCRQIILEIAQEENLSFSLALIPADVDKAIVHAALDNGKITALDFVPELTHEAIEESTYIVAQMGVEPFQRALAAGAQVVLGGRAYDPACFAALPIMQGFDEGLALHCGKILECAAIAATPGSGSDCAMGIIDDNGFTLKTFNPKRKFTETSAAAHTLYEKSDPYSLPGPGGVLNLKGCHFKAVNDGEVYVSGSRHETTPYALKLEGARQVGFRCLTIAGTRDPIMIAGIDTILEDVKASVAQNLSLNDDSIRITFHLYGKNGVMGNHEPVNTAGHELGILLDVVAPTQDIANSVCSLVRSTLLHYGYENRIATAGNLAFPFSPSDIQSGPVYEFSVYHLIEASDDLRFDFRLEQVTPEGVTA</sequence>
<protein>
    <submittedName>
        <fullName evidence="2">Acyclic terpene utilization AtuA family protein</fullName>
    </submittedName>
</protein>
<evidence type="ECO:0000259" key="1">
    <source>
        <dbReference type="Pfam" id="PF07287"/>
    </source>
</evidence>
<dbReference type="EMBL" id="JADWND010000002">
    <property type="protein sequence ID" value="MBJ8380394.1"/>
    <property type="molecule type" value="Genomic_DNA"/>
</dbReference>
<organism evidence="2 3">
    <name type="scientific">Citrobacter sedlakii</name>
    <dbReference type="NCBI Taxonomy" id="67826"/>
    <lineage>
        <taxon>Bacteria</taxon>
        <taxon>Pseudomonadati</taxon>
        <taxon>Pseudomonadota</taxon>
        <taxon>Gammaproteobacteria</taxon>
        <taxon>Enterobacterales</taxon>
        <taxon>Enterobacteriaceae</taxon>
        <taxon>Citrobacter</taxon>
        <taxon>Citrobacter freundii complex</taxon>
    </lineage>
</organism>
<proteinExistence type="predicted"/>
<keyword evidence="3" id="KW-1185">Reference proteome</keyword>
<dbReference type="Pfam" id="PF07287">
    <property type="entry name" value="AtuA"/>
    <property type="match status" value="1"/>
</dbReference>
<reference evidence="2 3" key="1">
    <citation type="submission" date="2020-11" db="EMBL/GenBank/DDBJ databases">
        <title>Enhanced detection system for hospital associated transmission using whole genome sequencing surveillance.</title>
        <authorList>
            <person name="Harrison L.H."/>
            <person name="Van Tyne D."/>
            <person name="Marsh J.W."/>
            <person name="Griffith M.P."/>
            <person name="Snyder D.J."/>
            <person name="Cooper V.S."/>
            <person name="Mustapha M."/>
        </authorList>
    </citation>
    <scope>NUCLEOTIDE SEQUENCE [LARGE SCALE GENOMIC DNA]</scope>
    <source>
        <strain evidence="2 3">CB00117</strain>
    </source>
</reference>
<evidence type="ECO:0000313" key="2">
    <source>
        <dbReference type="EMBL" id="MBJ8380394.1"/>
    </source>
</evidence>
<name>A0ABS0ZNR0_9ENTR</name>
<gene>
    <name evidence="2" type="ORF">I6M88_05300</name>
</gene>
<dbReference type="InterPro" id="IPR010839">
    <property type="entry name" value="AtuA_N"/>
</dbReference>